<reference evidence="1 2" key="1">
    <citation type="submission" date="2023-03" db="EMBL/GenBank/DDBJ databases">
        <title>Agriculturally important microbes genome sequencing.</title>
        <authorList>
            <person name="Dunlap C."/>
        </authorList>
    </citation>
    <scope>NUCLEOTIDE SEQUENCE [LARGE SCALE GENOMIC DNA]</scope>
    <source>
        <strain evidence="1 2">CBP-3203</strain>
    </source>
</reference>
<organism evidence="1 2">
    <name type="scientific">Bacillus glycinifermentans</name>
    <dbReference type="NCBI Taxonomy" id="1664069"/>
    <lineage>
        <taxon>Bacteria</taxon>
        <taxon>Bacillati</taxon>
        <taxon>Bacillota</taxon>
        <taxon>Bacilli</taxon>
        <taxon>Bacillales</taxon>
        <taxon>Bacillaceae</taxon>
        <taxon>Bacillus</taxon>
    </lineage>
</organism>
<keyword evidence="2" id="KW-1185">Reference proteome</keyword>
<gene>
    <name evidence="1" type="ORF">P8828_10330</name>
</gene>
<sequence>MKKLSIIGILSILTITFAFGPLEKAITGGTPDFQVAEKAIT</sequence>
<accession>A0ABU6H5F8</accession>
<comment type="caution">
    <text evidence="1">The sequence shown here is derived from an EMBL/GenBank/DDBJ whole genome shotgun (WGS) entry which is preliminary data.</text>
</comment>
<name>A0ABU6H5F8_9BACI</name>
<evidence type="ECO:0000313" key="1">
    <source>
        <dbReference type="EMBL" id="MEC0485226.1"/>
    </source>
</evidence>
<evidence type="ECO:0008006" key="3">
    <source>
        <dbReference type="Google" id="ProtNLM"/>
    </source>
</evidence>
<dbReference type="EMBL" id="JARRTL010000009">
    <property type="protein sequence ID" value="MEC0485226.1"/>
    <property type="molecule type" value="Genomic_DNA"/>
</dbReference>
<dbReference type="Proteomes" id="UP001341297">
    <property type="component" value="Unassembled WGS sequence"/>
</dbReference>
<dbReference type="RefSeq" id="WP_269430296.1">
    <property type="nucleotide sequence ID" value="NZ_CP023481.1"/>
</dbReference>
<proteinExistence type="predicted"/>
<evidence type="ECO:0000313" key="2">
    <source>
        <dbReference type="Proteomes" id="UP001341297"/>
    </source>
</evidence>
<protein>
    <recommendedName>
        <fullName evidence="3">Phr family secreted Rap phosphatase inhibitor</fullName>
    </recommendedName>
</protein>